<sequence length="79" mass="9771">MERKEAIFYNGVEDPYVVNYIWLYDKKDKIEEKKQHKNMNINNSSTYISQKKNDTRNYFNNDQRQIYNIQNNEKREDTL</sequence>
<evidence type="ECO:0000256" key="1">
    <source>
        <dbReference type="SAM" id="MobiDB-lite"/>
    </source>
</evidence>
<gene>
    <name evidence="2" type="ORF">PFFVO_02588</name>
</gene>
<name>A0A024V834_PLAFA</name>
<reference evidence="2 3" key="1">
    <citation type="submission" date="2013-02" db="EMBL/GenBank/DDBJ databases">
        <title>The Genome Annotation of Plasmodium falciparum Vietnam Oak-Knoll (FVO).</title>
        <authorList>
            <consortium name="The Broad Institute Genome Sequencing Platform"/>
            <consortium name="The Broad Institute Genome Sequencing Center for Infectious Disease"/>
            <person name="Neafsey D."/>
            <person name="Hoffman S."/>
            <person name="Volkman S."/>
            <person name="Rosenthal P."/>
            <person name="Walker B."/>
            <person name="Young S.K."/>
            <person name="Zeng Q."/>
            <person name="Gargeya S."/>
            <person name="Fitzgerald M."/>
            <person name="Haas B."/>
            <person name="Abouelleil A."/>
            <person name="Allen A.W."/>
            <person name="Alvarado L."/>
            <person name="Arachchi H.M."/>
            <person name="Berlin A.M."/>
            <person name="Chapman S.B."/>
            <person name="Gainer-Dewar J."/>
            <person name="Goldberg J."/>
            <person name="Griggs A."/>
            <person name="Gujja S."/>
            <person name="Hansen M."/>
            <person name="Howarth C."/>
            <person name="Imamovic A."/>
            <person name="Ireland A."/>
            <person name="Larimer J."/>
            <person name="McCowan C."/>
            <person name="Murphy C."/>
            <person name="Pearson M."/>
            <person name="Poon T.W."/>
            <person name="Priest M."/>
            <person name="Roberts A."/>
            <person name="Saif S."/>
            <person name="Shea T."/>
            <person name="Sisk P."/>
            <person name="Sykes S."/>
            <person name="Wortman J."/>
            <person name="Nusbaum C."/>
            <person name="Birren B."/>
        </authorList>
    </citation>
    <scope>NUCLEOTIDE SEQUENCE [LARGE SCALE GENOMIC DNA]</scope>
    <source>
        <strain evidence="3">Vietnam Oak-Knoll (FVO)</strain>
    </source>
</reference>
<proteinExistence type="predicted"/>
<dbReference type="Proteomes" id="UP000030690">
    <property type="component" value="Unassembled WGS sequence"/>
</dbReference>
<accession>A0A024V834</accession>
<evidence type="ECO:0000313" key="2">
    <source>
        <dbReference type="EMBL" id="ETW18692.1"/>
    </source>
</evidence>
<evidence type="ECO:0000313" key="3">
    <source>
        <dbReference type="Proteomes" id="UP000030690"/>
    </source>
</evidence>
<dbReference type="EMBL" id="KI925078">
    <property type="protein sequence ID" value="ETW18692.1"/>
    <property type="molecule type" value="Genomic_DNA"/>
</dbReference>
<dbReference type="AlphaFoldDB" id="A0A024V834"/>
<organism evidence="2 3">
    <name type="scientific">Plasmodium falciparum Vietnam Oak-Knoll</name>
    <name type="common">FVO</name>
    <dbReference type="NCBI Taxonomy" id="1036723"/>
    <lineage>
        <taxon>Eukaryota</taxon>
        <taxon>Sar</taxon>
        <taxon>Alveolata</taxon>
        <taxon>Apicomplexa</taxon>
        <taxon>Aconoidasida</taxon>
        <taxon>Haemosporida</taxon>
        <taxon>Plasmodiidae</taxon>
        <taxon>Plasmodium</taxon>
        <taxon>Plasmodium (Laverania)</taxon>
    </lineage>
</organism>
<reference evidence="2 3" key="2">
    <citation type="submission" date="2013-02" db="EMBL/GenBank/DDBJ databases">
        <title>The Genome Sequence of Plasmodium falciparum Vietnam Oak-Knoll (FVO).</title>
        <authorList>
            <consortium name="The Broad Institute Genome Sequencing Platform"/>
            <consortium name="The Broad Institute Genome Sequencing Center for Infectious Disease"/>
            <person name="Neafsey D."/>
            <person name="Cheeseman I."/>
            <person name="Volkman S."/>
            <person name="Adams J."/>
            <person name="Walker B."/>
            <person name="Young S.K."/>
            <person name="Zeng Q."/>
            <person name="Gargeya S."/>
            <person name="Fitzgerald M."/>
            <person name="Haas B."/>
            <person name="Abouelleil A."/>
            <person name="Alvarado L."/>
            <person name="Arachchi H.M."/>
            <person name="Berlin A.M."/>
            <person name="Chapman S.B."/>
            <person name="Dewar J."/>
            <person name="Goldberg J."/>
            <person name="Griggs A."/>
            <person name="Gujja S."/>
            <person name="Hansen M."/>
            <person name="Howarth C."/>
            <person name="Imamovic A."/>
            <person name="Larimer J."/>
            <person name="McCowan C."/>
            <person name="Murphy C."/>
            <person name="Neiman D."/>
            <person name="Pearson M."/>
            <person name="Priest M."/>
            <person name="Roberts A."/>
            <person name="Saif S."/>
            <person name="Shea T."/>
            <person name="Sisk P."/>
            <person name="Sykes S."/>
            <person name="Wortman J."/>
            <person name="Nusbaum C."/>
            <person name="Birren B."/>
        </authorList>
    </citation>
    <scope>NUCLEOTIDE SEQUENCE [LARGE SCALE GENOMIC DNA]</scope>
    <source>
        <strain evidence="3">Vietnam Oak-Knoll (FVO)</strain>
    </source>
</reference>
<protein>
    <submittedName>
        <fullName evidence="2">Uncharacterized protein</fullName>
    </submittedName>
</protein>
<feature type="region of interest" description="Disordered" evidence="1">
    <location>
        <begin position="41"/>
        <end position="63"/>
    </location>
</feature>